<keyword evidence="2 4" id="KW-0238">DNA-binding</keyword>
<comment type="caution">
    <text evidence="6">The sequence shown here is derived from an EMBL/GenBank/DDBJ whole genome shotgun (WGS) entry which is preliminary data.</text>
</comment>
<evidence type="ECO:0000256" key="4">
    <source>
        <dbReference type="PROSITE-ProRule" id="PRU00335"/>
    </source>
</evidence>
<feature type="domain" description="HTH tetR-type" evidence="5">
    <location>
        <begin position="10"/>
        <end position="70"/>
    </location>
</feature>
<dbReference type="InterPro" id="IPR009057">
    <property type="entry name" value="Homeodomain-like_sf"/>
</dbReference>
<dbReference type="InterPro" id="IPR001647">
    <property type="entry name" value="HTH_TetR"/>
</dbReference>
<protein>
    <submittedName>
        <fullName evidence="6">TetR/AcrR family transcriptional regulator</fullName>
    </submittedName>
</protein>
<reference evidence="7" key="1">
    <citation type="submission" date="2023-07" db="EMBL/GenBank/DDBJ databases">
        <title>30 novel species of actinomycetes from the DSMZ collection.</title>
        <authorList>
            <person name="Nouioui I."/>
        </authorList>
    </citation>
    <scope>NUCLEOTIDE SEQUENCE [LARGE SCALE GENOMIC DNA]</scope>
    <source>
        <strain evidence="7">DSM 44399</strain>
    </source>
</reference>
<dbReference type="InterPro" id="IPR036271">
    <property type="entry name" value="Tet_transcr_reg_TetR-rel_C_sf"/>
</dbReference>
<gene>
    <name evidence="6" type="ORF">RM423_19185</name>
</gene>
<dbReference type="PRINTS" id="PR00455">
    <property type="entry name" value="HTHTETR"/>
</dbReference>
<evidence type="ECO:0000259" key="5">
    <source>
        <dbReference type="PROSITE" id="PS50977"/>
    </source>
</evidence>
<dbReference type="Proteomes" id="UP001183176">
    <property type="component" value="Unassembled WGS sequence"/>
</dbReference>
<keyword evidence="3" id="KW-0804">Transcription</keyword>
<dbReference type="SUPFAM" id="SSF48498">
    <property type="entry name" value="Tetracyclin repressor-like, C-terminal domain"/>
    <property type="match status" value="1"/>
</dbReference>
<keyword evidence="1" id="KW-0805">Transcription regulation</keyword>
<dbReference type="Gene3D" id="1.10.357.10">
    <property type="entry name" value="Tetracycline Repressor, domain 2"/>
    <property type="match status" value="1"/>
</dbReference>
<dbReference type="PANTHER" id="PTHR47506">
    <property type="entry name" value="TRANSCRIPTIONAL REGULATORY PROTEIN"/>
    <property type="match status" value="1"/>
</dbReference>
<dbReference type="RefSeq" id="WP_311424655.1">
    <property type="nucleotide sequence ID" value="NZ_JAVREH010000041.1"/>
</dbReference>
<proteinExistence type="predicted"/>
<feature type="DNA-binding region" description="H-T-H motif" evidence="4">
    <location>
        <begin position="33"/>
        <end position="52"/>
    </location>
</feature>
<organism evidence="6 7">
    <name type="scientific">Jatrophihabitans lederbergiae</name>
    <dbReference type="NCBI Taxonomy" id="3075547"/>
    <lineage>
        <taxon>Bacteria</taxon>
        <taxon>Bacillati</taxon>
        <taxon>Actinomycetota</taxon>
        <taxon>Actinomycetes</taxon>
        <taxon>Jatrophihabitantales</taxon>
        <taxon>Jatrophihabitantaceae</taxon>
        <taxon>Jatrophihabitans</taxon>
    </lineage>
</organism>
<dbReference type="PROSITE" id="PS50977">
    <property type="entry name" value="HTH_TETR_2"/>
    <property type="match status" value="1"/>
</dbReference>
<dbReference type="EMBL" id="JAVREH010000041">
    <property type="protein sequence ID" value="MDT0263509.1"/>
    <property type="molecule type" value="Genomic_DNA"/>
</dbReference>
<evidence type="ECO:0000256" key="2">
    <source>
        <dbReference type="ARBA" id="ARBA00023125"/>
    </source>
</evidence>
<evidence type="ECO:0000313" key="7">
    <source>
        <dbReference type="Proteomes" id="UP001183176"/>
    </source>
</evidence>
<keyword evidence="7" id="KW-1185">Reference proteome</keyword>
<name>A0ABU2JGA9_9ACTN</name>
<sequence length="189" mass="20133">MATAAPVVKTGPRERLITTAQRLFAAEGIRSVGVDRLCAEAKVSKRSLYQHFSGKDEVVAAALHAQADQHYLGLHRDDGLPPRDRVIAVFERLDHRARSPEFQGCPFIGAASELKDRAHPASVVAHEQKLGLTAHFADLLAQGGAREPDLLAQQLTLIFDGASVHGVMHGGATPATLGAVETLLAAHGM</sequence>
<evidence type="ECO:0000256" key="3">
    <source>
        <dbReference type="ARBA" id="ARBA00023163"/>
    </source>
</evidence>
<evidence type="ECO:0000256" key="1">
    <source>
        <dbReference type="ARBA" id="ARBA00023015"/>
    </source>
</evidence>
<accession>A0ABU2JGA9</accession>
<evidence type="ECO:0000313" key="6">
    <source>
        <dbReference type="EMBL" id="MDT0263509.1"/>
    </source>
</evidence>
<dbReference type="PANTHER" id="PTHR47506:SF3">
    <property type="entry name" value="HTH-TYPE TRANSCRIPTIONAL REGULATOR LMRA"/>
    <property type="match status" value="1"/>
</dbReference>
<dbReference type="Pfam" id="PF00440">
    <property type="entry name" value="TetR_N"/>
    <property type="match status" value="1"/>
</dbReference>
<dbReference type="SUPFAM" id="SSF46689">
    <property type="entry name" value="Homeodomain-like"/>
    <property type="match status" value="1"/>
</dbReference>